<dbReference type="PANTHER" id="PTHR34106">
    <property type="entry name" value="GLYCOSIDASE"/>
    <property type="match status" value="1"/>
</dbReference>
<keyword evidence="1" id="KW-0328">Glycosyltransferase</keyword>
<dbReference type="PANTHER" id="PTHR34106:SF5">
    <property type="entry name" value="GLYCOSIDASE"/>
    <property type="match status" value="1"/>
</dbReference>
<accession>A0A3B0U2G5</accession>
<dbReference type="SUPFAM" id="SSF75005">
    <property type="entry name" value="Arabinanase/levansucrase/invertase"/>
    <property type="match status" value="1"/>
</dbReference>
<organism evidence="3">
    <name type="scientific">hydrothermal vent metagenome</name>
    <dbReference type="NCBI Taxonomy" id="652676"/>
    <lineage>
        <taxon>unclassified sequences</taxon>
        <taxon>metagenomes</taxon>
        <taxon>ecological metagenomes</taxon>
    </lineage>
</organism>
<dbReference type="Gene3D" id="2.115.10.20">
    <property type="entry name" value="Glycosyl hydrolase domain, family 43"/>
    <property type="match status" value="1"/>
</dbReference>
<proteinExistence type="predicted"/>
<protein>
    <submittedName>
        <fullName evidence="3">FIG01423360: glycoside hydrolase</fullName>
    </submittedName>
</protein>
<reference evidence="3" key="1">
    <citation type="submission" date="2018-06" db="EMBL/GenBank/DDBJ databases">
        <authorList>
            <person name="Zhirakovskaya E."/>
        </authorList>
    </citation>
    <scope>NUCLEOTIDE SEQUENCE</scope>
</reference>
<keyword evidence="3" id="KW-0378">Hydrolase</keyword>
<dbReference type="EMBL" id="UOEP01000174">
    <property type="protein sequence ID" value="VAW22553.1"/>
    <property type="molecule type" value="Genomic_DNA"/>
</dbReference>
<dbReference type="Pfam" id="PF04041">
    <property type="entry name" value="Glyco_hydro_130"/>
    <property type="match status" value="1"/>
</dbReference>
<dbReference type="GO" id="GO:0016757">
    <property type="term" value="F:glycosyltransferase activity"/>
    <property type="evidence" value="ECO:0007669"/>
    <property type="project" value="UniProtKB-KW"/>
</dbReference>
<evidence type="ECO:0000256" key="2">
    <source>
        <dbReference type="ARBA" id="ARBA00022679"/>
    </source>
</evidence>
<dbReference type="CDD" id="cd18610">
    <property type="entry name" value="GH130_BT3780-like"/>
    <property type="match status" value="1"/>
</dbReference>
<dbReference type="GO" id="GO:0016787">
    <property type="term" value="F:hydrolase activity"/>
    <property type="evidence" value="ECO:0007669"/>
    <property type="project" value="UniProtKB-KW"/>
</dbReference>
<dbReference type="InterPro" id="IPR007184">
    <property type="entry name" value="Mannoside_phosphorylase"/>
</dbReference>
<dbReference type="PIRSF" id="PIRSF016202">
    <property type="entry name" value="PH1107"/>
    <property type="match status" value="1"/>
</dbReference>
<sequence>MSLLRKYWLLIFFSWIIVAGNAQSQKQLKNWELSPFVKVDSINPILQPNKESKFLGPIRGSIVRWEGKDVFNPAAIVKDGKVYLLYRAEDFVGKYHGTSRIGLAVSNDGLHFERFPEPVLYPQNDDMKKFEWEGGCEDPRIVEDKNGVYYLTYTAYDGQKARLFIATSTDLLKWDKHGSVFEKAYNGKYSRVWSKAGSIVCKRDGDHLIATKVNGKYWMYFGESDIFLAHSDDLINWTPVERDSKSGMGEIKGHSKEVPDLLPVMKTRKNKFDSGLVECGPPAIVTNDGILLIYNSMNSGETGDPSLAPKTYAAGQALFDINNPEKLIARSDSTFFKPEKPYEVDGQVNYVCFLEGLVHFKGKWFMYYGTADSKIAVAVTKPR</sequence>
<evidence type="ECO:0000256" key="1">
    <source>
        <dbReference type="ARBA" id="ARBA00022676"/>
    </source>
</evidence>
<keyword evidence="2" id="KW-0808">Transferase</keyword>
<gene>
    <name evidence="3" type="ORF">MNBD_BACTEROID01-152</name>
</gene>
<evidence type="ECO:0000313" key="3">
    <source>
        <dbReference type="EMBL" id="VAW22553.1"/>
    </source>
</evidence>
<dbReference type="InterPro" id="IPR023296">
    <property type="entry name" value="Glyco_hydro_beta-prop_sf"/>
</dbReference>
<name>A0A3B0U2G5_9ZZZZ</name>
<dbReference type="AlphaFoldDB" id="A0A3B0U2G5"/>